<evidence type="ECO:0000256" key="1">
    <source>
        <dbReference type="SAM" id="Phobius"/>
    </source>
</evidence>
<protein>
    <submittedName>
        <fullName evidence="2">Spermidine synthase</fullName>
    </submittedName>
</protein>
<organism evidence="2 3">
    <name type="scientific">Thiorhodococcus drewsii AZ1</name>
    <dbReference type="NCBI Taxonomy" id="765913"/>
    <lineage>
        <taxon>Bacteria</taxon>
        <taxon>Pseudomonadati</taxon>
        <taxon>Pseudomonadota</taxon>
        <taxon>Gammaproteobacteria</taxon>
        <taxon>Chromatiales</taxon>
        <taxon>Chromatiaceae</taxon>
        <taxon>Thiorhodococcus</taxon>
    </lineage>
</organism>
<name>G2DVR8_9GAMM</name>
<feature type="transmembrane region" description="Helical" evidence="1">
    <location>
        <begin position="93"/>
        <end position="114"/>
    </location>
</feature>
<feature type="transmembrane region" description="Helical" evidence="1">
    <location>
        <begin position="126"/>
        <end position="145"/>
    </location>
</feature>
<evidence type="ECO:0000313" key="3">
    <source>
        <dbReference type="Proteomes" id="UP000004200"/>
    </source>
</evidence>
<feature type="transmembrane region" description="Helical" evidence="1">
    <location>
        <begin position="68"/>
        <end position="87"/>
    </location>
</feature>
<proteinExistence type="predicted"/>
<keyword evidence="3" id="KW-1185">Reference proteome</keyword>
<gene>
    <name evidence="2" type="ORF">ThidrDRAFT_0238</name>
</gene>
<dbReference type="Proteomes" id="UP000004200">
    <property type="component" value="Unassembled WGS sequence"/>
</dbReference>
<feature type="transmembrane region" description="Helical" evidence="1">
    <location>
        <begin position="190"/>
        <end position="213"/>
    </location>
</feature>
<feature type="transmembrane region" description="Helical" evidence="1">
    <location>
        <begin position="233"/>
        <end position="252"/>
    </location>
</feature>
<reference evidence="2 3" key="1">
    <citation type="submission" date="2011-06" db="EMBL/GenBank/DDBJ databases">
        <title>The draft genome of Thiorhodococcus drewsii AZ1.</title>
        <authorList>
            <consortium name="US DOE Joint Genome Institute (JGI-PGF)"/>
            <person name="Lucas S."/>
            <person name="Han J."/>
            <person name="Lapidus A."/>
            <person name="Cheng J.-F."/>
            <person name="Goodwin L."/>
            <person name="Pitluck S."/>
            <person name="Peters L."/>
            <person name="Land M.L."/>
            <person name="Hauser L."/>
            <person name="Vogl K."/>
            <person name="Liu Z."/>
            <person name="Imhoff J."/>
            <person name="Thiel V."/>
            <person name="Frigaard N.-U."/>
            <person name="Bryant D.A."/>
            <person name="Woyke T.J."/>
        </authorList>
    </citation>
    <scope>NUCLEOTIDE SEQUENCE [LARGE SCALE GENOMIC DNA]</scope>
    <source>
        <strain evidence="2 3">AZ1</strain>
    </source>
</reference>
<keyword evidence="1" id="KW-0472">Membrane</keyword>
<comment type="caution">
    <text evidence="2">The sequence shown here is derived from an EMBL/GenBank/DDBJ whole genome shotgun (WGS) entry which is preliminary data.</text>
</comment>
<keyword evidence="1" id="KW-1133">Transmembrane helix</keyword>
<feature type="transmembrane region" description="Helical" evidence="1">
    <location>
        <begin position="9"/>
        <end position="30"/>
    </location>
</feature>
<dbReference type="EMBL" id="AFWT01000001">
    <property type="protein sequence ID" value="EGV34083.1"/>
    <property type="molecule type" value="Genomic_DNA"/>
</dbReference>
<dbReference type="STRING" id="765913.ThidrDRAFT_0238"/>
<keyword evidence="1" id="KW-0812">Transmembrane</keyword>
<dbReference type="AlphaFoldDB" id="G2DVR8"/>
<dbReference type="eggNOG" id="ENOG502ZB0R">
    <property type="taxonomic scope" value="Bacteria"/>
</dbReference>
<sequence length="258" mass="26179">MRMFTKDQFAAIVMTVFIWGFAGALFGALFAGLYQVLGMLGLSGWQPLIIAAAAAAMTTSAFYSAMPVALVGAMAGVLASIGYLIASGQEVELAMIVSIAGALGVIAGGFYAWIVKGGGRPLAETLTGLIAGLLAGGSLALILSFTGHRVGMFVLAAGVVALVGTFFQISERWLVTRSAGWLPGALSAPMVAGLIASVVGASIWIVGGTTAVMPDGNARGIMEAVVHDIPPGLLGGLLGGAMTGILLELFGFHIEEHP</sequence>
<feature type="transmembrane region" description="Helical" evidence="1">
    <location>
        <begin position="151"/>
        <end position="169"/>
    </location>
</feature>
<accession>G2DVR8</accession>
<evidence type="ECO:0000313" key="2">
    <source>
        <dbReference type="EMBL" id="EGV34083.1"/>
    </source>
</evidence>